<feature type="compositionally biased region" description="Basic and acidic residues" evidence="1">
    <location>
        <begin position="850"/>
        <end position="859"/>
    </location>
</feature>
<dbReference type="GO" id="GO:0007409">
    <property type="term" value="P:axonogenesis"/>
    <property type="evidence" value="ECO:0007669"/>
    <property type="project" value="TreeGrafter"/>
</dbReference>
<dbReference type="InterPro" id="IPR035497">
    <property type="entry name" value="Caskin1/2_SAM_1"/>
</dbReference>
<dbReference type="Gene3D" id="1.10.150.50">
    <property type="entry name" value="Transcription Factor, Ets-1"/>
    <property type="match status" value="2"/>
</dbReference>
<dbReference type="Pfam" id="PF00536">
    <property type="entry name" value="SAM_1"/>
    <property type="match status" value="2"/>
</dbReference>
<dbReference type="SUPFAM" id="SSF47769">
    <property type="entry name" value="SAM/Pointed domain"/>
    <property type="match status" value="2"/>
</dbReference>
<name>T1J6Y4_STRMM</name>
<feature type="compositionally biased region" description="Low complexity" evidence="1">
    <location>
        <begin position="205"/>
        <end position="214"/>
    </location>
</feature>
<dbReference type="Proteomes" id="UP000014500">
    <property type="component" value="Unassembled WGS sequence"/>
</dbReference>
<dbReference type="GO" id="GO:0035591">
    <property type="term" value="F:signaling adaptor activity"/>
    <property type="evidence" value="ECO:0007669"/>
    <property type="project" value="TreeGrafter"/>
</dbReference>
<evidence type="ECO:0000259" key="2">
    <source>
        <dbReference type="PROSITE" id="PS50105"/>
    </source>
</evidence>
<reference evidence="3" key="2">
    <citation type="submission" date="2015-02" db="UniProtKB">
        <authorList>
            <consortium name="EnsemblMetazoa"/>
        </authorList>
    </citation>
    <scope>IDENTIFICATION</scope>
</reference>
<reference evidence="4" key="1">
    <citation type="submission" date="2011-05" db="EMBL/GenBank/DDBJ databases">
        <authorList>
            <person name="Richards S.R."/>
            <person name="Qu J."/>
            <person name="Jiang H."/>
            <person name="Jhangiani S.N."/>
            <person name="Agravi P."/>
            <person name="Goodspeed R."/>
            <person name="Gross S."/>
            <person name="Mandapat C."/>
            <person name="Jackson L."/>
            <person name="Mathew T."/>
            <person name="Pu L."/>
            <person name="Thornton R."/>
            <person name="Saada N."/>
            <person name="Wilczek-Boney K.B."/>
            <person name="Lee S."/>
            <person name="Kovar C."/>
            <person name="Wu Y."/>
            <person name="Scherer S.E."/>
            <person name="Worley K.C."/>
            <person name="Muzny D.M."/>
            <person name="Gibbs R."/>
        </authorList>
    </citation>
    <scope>NUCLEOTIDE SEQUENCE</scope>
    <source>
        <strain evidence="4">Brora</strain>
    </source>
</reference>
<dbReference type="InterPro" id="IPR013761">
    <property type="entry name" value="SAM/pointed_sf"/>
</dbReference>
<feature type="compositionally biased region" description="Low complexity" evidence="1">
    <location>
        <begin position="222"/>
        <end position="234"/>
    </location>
</feature>
<feature type="compositionally biased region" description="Low complexity" evidence="1">
    <location>
        <begin position="605"/>
        <end position="615"/>
    </location>
</feature>
<dbReference type="PhylomeDB" id="T1J6Y4"/>
<feature type="compositionally biased region" description="Low complexity" evidence="1">
    <location>
        <begin position="72"/>
        <end position="83"/>
    </location>
</feature>
<feature type="compositionally biased region" description="Polar residues" evidence="1">
    <location>
        <begin position="123"/>
        <end position="133"/>
    </location>
</feature>
<accession>T1J6Y4</accession>
<dbReference type="InterPro" id="IPR001660">
    <property type="entry name" value="SAM"/>
</dbReference>
<sequence>MKPPKGIKGPQTGARDEVAFDNHDDALRAKAKMKSTNYKNNPILGGMQRSTKPAQVKKVAPPTVPDVANRKSGGSYSSGYSSSNTVDRNSYGSMAGTDDSFPPTPSPPVPTNKDNCNIGPVYPSNNNNSTTIGDGSPAHTFPPYALSGQQYPYSHLTIGRGSTTSQPGSPLIQDPSFTQPHLYERYAPVYQQQASLEDQGIDMQSPGRDSPGSSGSSGSGCGSSSTGCRNSTTSLDSGRASSSAYDGKTGLNYVASTQHRLSGQSYESSGSLRHSYHSSSSSLGSMEEAAHTSQINVAELFAAGYPDHDVLNLWLVDLHFEEYYHLFVQAGYDMPTISRMTPEDLTAIGITKPGHRKKLKAEIARLNISDGLPVYIPSTLEEWLHLLHLEEYEDALRQQGYHTVEQVTDVAWEDLEEIGIKKLGHQKKVMLAIKRVKDIMGGVRRFSTDQRESTHMMSGEAMHMYNYSPQDVAITPSSRSMASPSAALDSIAQPEMRTFQQSPVMQRSAEMYRYDGVPPGSPLHHLHHHPMYHHHPHHPFPHPAVSGHHTYRPNYASVIGTGSPSHLLYRPDMVAVHVRHPSGARSLENLESERETMKPHYGVNSSSSSSSSSSSAEPRLYDGMMTWRRGSYDDGDLTPTNEAMVAYEVEGGGTLPRPKVSVKPRPVAKIIAKTRRASTDSATDLIYIEREAECKPMAGGDLCTNTTTTIADVVTHGSPRHQLVGSSNTLGRTKKTPPAPPKRTNSIKNERNAVDKNINSKSEQAFANCVKSLASKFSMPSHDDDLPPPPKDELCGNRVISCLVDEFPPPPSPVRASLDDLTTATPTPDAGEQDSARLNSSPQQMDSDTELPHHPKRNDSNSSFDSSSSTDSNSLPFANENVGTIKQKAAQPHTSITVVELAWSPRSSPVAGKKLPPSGATPPPIPPRQNVKMEHAQQTQAKNGNPIEDPMAVRRPQDTGDVLNDIGNMLADLTDELDAMLVTELQGQ</sequence>
<feature type="domain" description="SAM" evidence="2">
    <location>
        <begin position="306"/>
        <end position="369"/>
    </location>
</feature>
<dbReference type="HOGENOM" id="CLU_277342_0_0_1"/>
<dbReference type="GO" id="GO:0005925">
    <property type="term" value="C:focal adhesion"/>
    <property type="evidence" value="ECO:0007669"/>
    <property type="project" value="TreeGrafter"/>
</dbReference>
<evidence type="ECO:0000313" key="3">
    <source>
        <dbReference type="EnsemblMetazoa" id="SMAR009413-PA"/>
    </source>
</evidence>
<dbReference type="EnsemblMetazoa" id="SMAR009413-RA">
    <property type="protein sequence ID" value="SMAR009413-PA"/>
    <property type="gene ID" value="SMAR009413"/>
</dbReference>
<dbReference type="PANTHER" id="PTHR24155">
    <property type="entry name" value="OSTEOCLAST-STIMULATING FACTOR 1"/>
    <property type="match status" value="1"/>
</dbReference>
<feature type="compositionally biased region" description="Low complexity" evidence="1">
    <location>
        <begin position="819"/>
        <end position="830"/>
    </location>
</feature>
<feature type="compositionally biased region" description="Low complexity" evidence="1">
    <location>
        <begin position="860"/>
        <end position="874"/>
    </location>
</feature>
<dbReference type="AlphaFoldDB" id="T1J6Y4"/>
<feature type="region of interest" description="Disordered" evidence="1">
    <location>
        <begin position="806"/>
        <end position="878"/>
    </location>
</feature>
<dbReference type="OMA" id="YHANPLI"/>
<dbReference type="eggNOG" id="KOG4384">
    <property type="taxonomic scope" value="Eukaryota"/>
</dbReference>
<feature type="region of interest" description="Disordered" evidence="1">
    <location>
        <begin position="719"/>
        <end position="748"/>
    </location>
</feature>
<keyword evidence="4" id="KW-1185">Reference proteome</keyword>
<dbReference type="GO" id="GO:0007185">
    <property type="term" value="P:cell surface receptor protein tyrosine phosphatase signaling pathway"/>
    <property type="evidence" value="ECO:0007669"/>
    <property type="project" value="TreeGrafter"/>
</dbReference>
<feature type="region of interest" description="Disordered" evidence="1">
    <location>
        <begin position="262"/>
        <end position="287"/>
    </location>
</feature>
<feature type="domain" description="SAM" evidence="2">
    <location>
        <begin position="375"/>
        <end position="439"/>
    </location>
</feature>
<feature type="region of interest" description="Disordered" evidence="1">
    <location>
        <begin position="201"/>
        <end position="242"/>
    </location>
</feature>
<dbReference type="SMART" id="SM00454">
    <property type="entry name" value="SAM"/>
    <property type="match status" value="2"/>
</dbReference>
<proteinExistence type="predicted"/>
<feature type="compositionally biased region" description="Low complexity" evidence="1">
    <location>
        <begin position="268"/>
        <end position="285"/>
    </location>
</feature>
<protein>
    <recommendedName>
        <fullName evidence="2">SAM domain-containing protein</fullName>
    </recommendedName>
</protein>
<dbReference type="CDD" id="cd09497">
    <property type="entry name" value="SAM_caskin1_2_repeat1"/>
    <property type="match status" value="1"/>
</dbReference>
<dbReference type="EMBL" id="JH431897">
    <property type="status" value="NOT_ANNOTATED_CDS"/>
    <property type="molecule type" value="Genomic_DNA"/>
</dbReference>
<feature type="region of interest" description="Disordered" evidence="1">
    <location>
        <begin position="1"/>
        <end position="176"/>
    </location>
</feature>
<evidence type="ECO:0000256" key="1">
    <source>
        <dbReference type="SAM" id="MobiDB-lite"/>
    </source>
</evidence>
<dbReference type="PROSITE" id="PS50105">
    <property type="entry name" value="SAM_DOMAIN"/>
    <property type="match status" value="2"/>
</dbReference>
<dbReference type="FunFam" id="1.10.150.50:FF:000071">
    <property type="entry name" value="Caskin, isoform D"/>
    <property type="match status" value="1"/>
</dbReference>
<feature type="compositionally biased region" description="Basic and acidic residues" evidence="1">
    <location>
        <begin position="14"/>
        <end position="28"/>
    </location>
</feature>
<dbReference type="STRING" id="126957.T1J6Y4"/>
<feature type="region of interest" description="Disordered" evidence="1">
    <location>
        <begin position="599"/>
        <end position="618"/>
    </location>
</feature>
<feature type="region of interest" description="Disordered" evidence="1">
    <location>
        <begin position="932"/>
        <end position="960"/>
    </location>
</feature>
<dbReference type="PANTHER" id="PTHR24155:SF11">
    <property type="entry name" value="CASKIN, ISOFORM B"/>
    <property type="match status" value="1"/>
</dbReference>
<dbReference type="FunFam" id="1.10.150.50:FF:000028">
    <property type="entry name" value="caskin-2 isoform X2"/>
    <property type="match status" value="1"/>
</dbReference>
<dbReference type="GO" id="GO:0019903">
    <property type="term" value="F:protein phosphatase binding"/>
    <property type="evidence" value="ECO:0007669"/>
    <property type="project" value="TreeGrafter"/>
</dbReference>
<feature type="compositionally biased region" description="Polar residues" evidence="1">
    <location>
        <begin position="836"/>
        <end position="846"/>
    </location>
</feature>
<organism evidence="3 4">
    <name type="scientific">Strigamia maritima</name>
    <name type="common">European centipede</name>
    <name type="synonym">Geophilus maritimus</name>
    <dbReference type="NCBI Taxonomy" id="126957"/>
    <lineage>
        <taxon>Eukaryota</taxon>
        <taxon>Metazoa</taxon>
        <taxon>Ecdysozoa</taxon>
        <taxon>Arthropoda</taxon>
        <taxon>Myriapoda</taxon>
        <taxon>Chilopoda</taxon>
        <taxon>Pleurostigmophora</taxon>
        <taxon>Geophilomorpha</taxon>
        <taxon>Linotaeniidae</taxon>
        <taxon>Strigamia</taxon>
    </lineage>
</organism>
<evidence type="ECO:0000313" key="4">
    <source>
        <dbReference type="Proteomes" id="UP000014500"/>
    </source>
</evidence>
<dbReference type="GO" id="GO:0030424">
    <property type="term" value="C:axon"/>
    <property type="evidence" value="ECO:0007669"/>
    <property type="project" value="TreeGrafter"/>
</dbReference>